<gene>
    <name evidence="1" type="ORF">LAESUDRAFT_728733</name>
</gene>
<dbReference type="EMBL" id="KV427641">
    <property type="protein sequence ID" value="KZT03729.1"/>
    <property type="molecule type" value="Genomic_DNA"/>
</dbReference>
<sequence>MGIDGRVPSFTFNFAIDMGRTARLTRDSPKSTDKFHRRMTAVAKILESKLLRRSSKPLPPQFLS</sequence>
<dbReference type="InParanoid" id="A0A165CY89"/>
<name>A0A165CY89_9APHY</name>
<evidence type="ECO:0000313" key="1">
    <source>
        <dbReference type="EMBL" id="KZT03729.1"/>
    </source>
</evidence>
<keyword evidence="2" id="KW-1185">Reference proteome</keyword>
<accession>A0A165CY89</accession>
<protein>
    <submittedName>
        <fullName evidence="1">Uncharacterized protein</fullName>
    </submittedName>
</protein>
<dbReference type="AlphaFoldDB" id="A0A165CY89"/>
<dbReference type="Proteomes" id="UP000076871">
    <property type="component" value="Unassembled WGS sequence"/>
</dbReference>
<evidence type="ECO:0000313" key="2">
    <source>
        <dbReference type="Proteomes" id="UP000076871"/>
    </source>
</evidence>
<reference evidence="1 2" key="1">
    <citation type="journal article" date="2016" name="Mol. Biol. Evol.">
        <title>Comparative Genomics of Early-Diverging Mushroom-Forming Fungi Provides Insights into the Origins of Lignocellulose Decay Capabilities.</title>
        <authorList>
            <person name="Nagy L.G."/>
            <person name="Riley R."/>
            <person name="Tritt A."/>
            <person name="Adam C."/>
            <person name="Daum C."/>
            <person name="Floudas D."/>
            <person name="Sun H."/>
            <person name="Yadav J.S."/>
            <person name="Pangilinan J."/>
            <person name="Larsson K.H."/>
            <person name="Matsuura K."/>
            <person name="Barry K."/>
            <person name="Labutti K."/>
            <person name="Kuo R."/>
            <person name="Ohm R.A."/>
            <person name="Bhattacharya S.S."/>
            <person name="Shirouzu T."/>
            <person name="Yoshinaga Y."/>
            <person name="Martin F.M."/>
            <person name="Grigoriev I.V."/>
            <person name="Hibbett D.S."/>
        </authorList>
    </citation>
    <scope>NUCLEOTIDE SEQUENCE [LARGE SCALE GENOMIC DNA]</scope>
    <source>
        <strain evidence="1 2">93-53</strain>
    </source>
</reference>
<proteinExistence type="predicted"/>
<dbReference type="GeneID" id="63826530"/>
<dbReference type="RefSeq" id="XP_040761469.1">
    <property type="nucleotide sequence ID" value="XM_040909501.1"/>
</dbReference>
<organism evidence="1 2">
    <name type="scientific">Laetiporus sulphureus 93-53</name>
    <dbReference type="NCBI Taxonomy" id="1314785"/>
    <lineage>
        <taxon>Eukaryota</taxon>
        <taxon>Fungi</taxon>
        <taxon>Dikarya</taxon>
        <taxon>Basidiomycota</taxon>
        <taxon>Agaricomycotina</taxon>
        <taxon>Agaricomycetes</taxon>
        <taxon>Polyporales</taxon>
        <taxon>Laetiporus</taxon>
    </lineage>
</organism>